<evidence type="ECO:0000313" key="2">
    <source>
        <dbReference type="Proteomes" id="UP001515480"/>
    </source>
</evidence>
<dbReference type="Gene3D" id="3.40.50.150">
    <property type="entry name" value="Vaccinia Virus protein VP39"/>
    <property type="match status" value="1"/>
</dbReference>
<dbReference type="EMBL" id="JBGBPQ010000005">
    <property type="protein sequence ID" value="KAL1523626.1"/>
    <property type="molecule type" value="Genomic_DNA"/>
</dbReference>
<comment type="caution">
    <text evidence="1">The sequence shown here is derived from an EMBL/GenBank/DDBJ whole genome shotgun (WGS) entry which is preliminary data.</text>
</comment>
<dbReference type="SUPFAM" id="SSF53335">
    <property type="entry name" value="S-adenosyl-L-methionine-dependent methyltransferases"/>
    <property type="match status" value="1"/>
</dbReference>
<accession>A0AB34JP36</accession>
<reference evidence="1 2" key="1">
    <citation type="journal article" date="2024" name="Science">
        <title>Giant polyketide synthase enzymes in the biosynthesis of giant marine polyether toxins.</title>
        <authorList>
            <person name="Fallon T.R."/>
            <person name="Shende V.V."/>
            <person name="Wierzbicki I.H."/>
            <person name="Pendleton A.L."/>
            <person name="Watervoot N.F."/>
            <person name="Auber R.P."/>
            <person name="Gonzalez D.J."/>
            <person name="Wisecaver J.H."/>
            <person name="Moore B.S."/>
        </authorList>
    </citation>
    <scope>NUCLEOTIDE SEQUENCE [LARGE SCALE GENOMIC DNA]</scope>
    <source>
        <strain evidence="1 2">12B1</strain>
    </source>
</reference>
<evidence type="ECO:0000313" key="1">
    <source>
        <dbReference type="EMBL" id="KAL1523626.1"/>
    </source>
</evidence>
<dbReference type="InterPro" id="IPR019410">
    <property type="entry name" value="Methyltransf_16"/>
</dbReference>
<name>A0AB34JP36_PRYPA</name>
<gene>
    <name evidence="1" type="ORF">AB1Y20_018562</name>
</gene>
<dbReference type="PANTHER" id="PTHR14614:SF157">
    <property type="entry name" value="METHYLTRANSFERASE TYPE 12 DOMAIN-CONTAINING PROTEIN"/>
    <property type="match status" value="1"/>
</dbReference>
<proteinExistence type="predicted"/>
<dbReference type="PANTHER" id="PTHR14614">
    <property type="entry name" value="HEPATOCELLULAR CARCINOMA-ASSOCIATED ANTIGEN"/>
    <property type="match status" value="1"/>
</dbReference>
<organism evidence="1 2">
    <name type="scientific">Prymnesium parvum</name>
    <name type="common">Toxic golden alga</name>
    <dbReference type="NCBI Taxonomy" id="97485"/>
    <lineage>
        <taxon>Eukaryota</taxon>
        <taxon>Haptista</taxon>
        <taxon>Haptophyta</taxon>
        <taxon>Prymnesiophyceae</taxon>
        <taxon>Prymnesiales</taxon>
        <taxon>Prymnesiaceae</taxon>
        <taxon>Prymnesium</taxon>
    </lineage>
</organism>
<dbReference type="CDD" id="cd02440">
    <property type="entry name" value="AdoMet_MTases"/>
    <property type="match status" value="1"/>
</dbReference>
<dbReference type="Proteomes" id="UP001515480">
    <property type="component" value="Unassembled WGS sequence"/>
</dbReference>
<dbReference type="InterPro" id="IPR029063">
    <property type="entry name" value="SAM-dependent_MTases_sf"/>
</dbReference>
<keyword evidence="2" id="KW-1185">Reference proteome</keyword>
<protein>
    <recommendedName>
        <fullName evidence="3">Calmodulin-lysine N-methyltransferase</fullName>
    </recommendedName>
</protein>
<evidence type="ECO:0008006" key="3">
    <source>
        <dbReference type="Google" id="ProtNLM"/>
    </source>
</evidence>
<sequence>MSSSLSALRLLQGCVSSARCADFPFCSTAWAHEGTTSACASDWTSGVLWRGGEALAEYLIAHPTVVRGLRLLELGAGTGVVGLAAVMAGAAEVTMTDRHVEQAAENVEANPALAPAVRVLELSWGAEMAASLAGDVDLVVGADLVYPHSSSEAMELLLATLQALRRPSVLAYVERCATVTEKFERALQALSIRPRCRRLPLAANIYLYALDHWTTVEEPVYNSSIAFLGTCRPIDELNSAFG</sequence>
<dbReference type="Pfam" id="PF10294">
    <property type="entry name" value="Methyltransf_16"/>
    <property type="match status" value="1"/>
</dbReference>
<dbReference type="AlphaFoldDB" id="A0AB34JP36"/>